<reference evidence="3" key="1">
    <citation type="submission" date="2018-05" db="EMBL/GenBank/DDBJ databases">
        <title>Draft genome sequence of Stemphylium lycopersici strain CIDEFI 213.</title>
        <authorList>
            <person name="Medina R."/>
            <person name="Franco M.E.E."/>
            <person name="Lucentini C.G."/>
            <person name="Saparrat M.C.N."/>
            <person name="Balatti P.A."/>
        </authorList>
    </citation>
    <scope>NUCLEOTIDE SEQUENCE [LARGE SCALE GENOMIC DNA]</scope>
    <source>
        <strain evidence="3">CIDEFI 213</strain>
    </source>
</reference>
<gene>
    <name evidence="2" type="ORF">DDE83_006970</name>
</gene>
<feature type="region of interest" description="Disordered" evidence="1">
    <location>
        <begin position="21"/>
        <end position="57"/>
    </location>
</feature>
<dbReference type="Proteomes" id="UP000249619">
    <property type="component" value="Unassembled WGS sequence"/>
</dbReference>
<feature type="compositionally biased region" description="Low complexity" evidence="1">
    <location>
        <begin position="122"/>
        <end position="132"/>
    </location>
</feature>
<protein>
    <submittedName>
        <fullName evidence="2">Uncharacterized protein</fullName>
    </submittedName>
</protein>
<feature type="compositionally biased region" description="Polar residues" evidence="1">
    <location>
        <begin position="21"/>
        <end position="35"/>
    </location>
</feature>
<keyword evidence="3" id="KW-1185">Reference proteome</keyword>
<evidence type="ECO:0000313" key="3">
    <source>
        <dbReference type="Proteomes" id="UP000249619"/>
    </source>
</evidence>
<comment type="caution">
    <text evidence="2">The sequence shown here is derived from an EMBL/GenBank/DDBJ whole genome shotgun (WGS) entry which is preliminary data.</text>
</comment>
<proteinExistence type="predicted"/>
<dbReference type="AlphaFoldDB" id="A0A364MXP2"/>
<organism evidence="2 3">
    <name type="scientific">Stemphylium lycopersici</name>
    <name type="common">Tomato gray leaf spot disease fungus</name>
    <name type="synonym">Thyrospora lycopersici</name>
    <dbReference type="NCBI Taxonomy" id="183478"/>
    <lineage>
        <taxon>Eukaryota</taxon>
        <taxon>Fungi</taxon>
        <taxon>Dikarya</taxon>
        <taxon>Ascomycota</taxon>
        <taxon>Pezizomycotina</taxon>
        <taxon>Dothideomycetes</taxon>
        <taxon>Pleosporomycetidae</taxon>
        <taxon>Pleosporales</taxon>
        <taxon>Pleosporineae</taxon>
        <taxon>Pleosporaceae</taxon>
        <taxon>Stemphylium</taxon>
    </lineage>
</organism>
<dbReference type="OrthoDB" id="3662689at2759"/>
<evidence type="ECO:0000313" key="2">
    <source>
        <dbReference type="EMBL" id="RAR06421.1"/>
    </source>
</evidence>
<accession>A0A364MXP2</accession>
<evidence type="ECO:0000256" key="1">
    <source>
        <dbReference type="SAM" id="MobiDB-lite"/>
    </source>
</evidence>
<feature type="region of interest" description="Disordered" evidence="1">
    <location>
        <begin position="102"/>
        <end position="138"/>
    </location>
</feature>
<sequence>MPHSSENLAHGLSIDAPMLINSQPYSPAASNTSSPHLGPFELEAHASPHSPHTASAFQPQNGEVQKQNSNLEYRVHGLEKDQESTHNQLAVLMSHILMLSRTINKPDSPPHNPQHTIPPSTPTTTTAAAAAPAPAPPPPPFLSHKAYLLMLTDSNLSYISPYAQGLDPSANYAAAGTKDPNKKRCKVGRPKGKILRRDQMDDLARQLCDFHKEEVGFLHQVLNHGRDPLLCLPVNWRDEEAEG</sequence>
<name>A0A364MXP2_STELY</name>
<dbReference type="EMBL" id="QGDH01000116">
    <property type="protein sequence ID" value="RAR06421.1"/>
    <property type="molecule type" value="Genomic_DNA"/>
</dbReference>